<dbReference type="PANTHER" id="PTHR11528">
    <property type="entry name" value="HEAT SHOCK PROTEIN 90 FAMILY MEMBER"/>
    <property type="match status" value="1"/>
</dbReference>
<evidence type="ECO:0000256" key="3">
    <source>
        <dbReference type="ARBA" id="ARBA00022490"/>
    </source>
</evidence>
<feature type="binding site" evidence="7">
    <location>
        <position position="99"/>
    </location>
    <ligand>
        <name>ATP</name>
        <dbReference type="ChEBI" id="CHEBI:30616"/>
    </ligand>
</feature>
<reference evidence="11" key="1">
    <citation type="journal article" date="2013" name="Proc. Natl. Acad. Sci. U.S.A.">
        <title>Genome structure and metabolic features in the red seaweed Chondrus crispus shed light on evolution of the Archaeplastida.</title>
        <authorList>
            <person name="Collen J."/>
            <person name="Porcel B."/>
            <person name="Carre W."/>
            <person name="Ball S.G."/>
            <person name="Chaparro C."/>
            <person name="Tonon T."/>
            <person name="Barbeyron T."/>
            <person name="Michel G."/>
            <person name="Noel B."/>
            <person name="Valentin K."/>
            <person name="Elias M."/>
            <person name="Artiguenave F."/>
            <person name="Arun A."/>
            <person name="Aury J.M."/>
            <person name="Barbosa-Neto J.F."/>
            <person name="Bothwell J.H."/>
            <person name="Bouget F.Y."/>
            <person name="Brillet L."/>
            <person name="Cabello-Hurtado F."/>
            <person name="Capella-Gutierrez S."/>
            <person name="Charrier B."/>
            <person name="Cladiere L."/>
            <person name="Cock J.M."/>
            <person name="Coelho S.M."/>
            <person name="Colleoni C."/>
            <person name="Czjzek M."/>
            <person name="Da Silva C."/>
            <person name="Delage L."/>
            <person name="Denoeud F."/>
            <person name="Deschamps P."/>
            <person name="Dittami S.M."/>
            <person name="Gabaldon T."/>
            <person name="Gachon C.M."/>
            <person name="Groisillier A."/>
            <person name="Herve C."/>
            <person name="Jabbari K."/>
            <person name="Katinka M."/>
            <person name="Kloareg B."/>
            <person name="Kowalczyk N."/>
            <person name="Labadie K."/>
            <person name="Leblanc C."/>
            <person name="Lopez P.J."/>
            <person name="McLachlan D.H."/>
            <person name="Meslet-Cladiere L."/>
            <person name="Moustafa A."/>
            <person name="Nehr Z."/>
            <person name="Nyvall Collen P."/>
            <person name="Panaud O."/>
            <person name="Partensky F."/>
            <person name="Poulain J."/>
            <person name="Rensing S.A."/>
            <person name="Rousvoal S."/>
            <person name="Samson G."/>
            <person name="Symeonidi A."/>
            <person name="Weissenbach J."/>
            <person name="Zambounis A."/>
            <person name="Wincker P."/>
            <person name="Boyen C."/>
        </authorList>
    </citation>
    <scope>NUCLEOTIDE SEQUENCE [LARGE SCALE GENOMIC DNA]</scope>
    <source>
        <strain evidence="11">cv. Stackhouse</strain>
    </source>
</reference>
<dbReference type="CDD" id="cd16927">
    <property type="entry name" value="HATPase_Hsp90-like"/>
    <property type="match status" value="1"/>
</dbReference>
<feature type="binding site" evidence="7">
    <location>
        <position position="48"/>
    </location>
    <ligand>
        <name>ATP</name>
        <dbReference type="ChEBI" id="CHEBI:30616"/>
    </ligand>
</feature>
<feature type="binding site" evidence="7">
    <location>
        <begin position="114"/>
        <end position="115"/>
    </location>
    <ligand>
        <name>ATP</name>
        <dbReference type="ChEBI" id="CHEBI:30616"/>
    </ligand>
</feature>
<evidence type="ECO:0000256" key="5">
    <source>
        <dbReference type="ARBA" id="ARBA00022840"/>
    </source>
</evidence>
<evidence type="ECO:0000313" key="11">
    <source>
        <dbReference type="Proteomes" id="UP000012073"/>
    </source>
</evidence>
<dbReference type="PRINTS" id="PR00775">
    <property type="entry name" value="HEATSHOCK90"/>
</dbReference>
<dbReference type="InterPro" id="IPR020568">
    <property type="entry name" value="Ribosomal_Su5_D2-typ_SF"/>
</dbReference>
<dbReference type="FunFam" id="3.40.50.11260:FF:000001">
    <property type="entry name" value="Heat shock protein 90 alpha"/>
    <property type="match status" value="1"/>
</dbReference>
<feature type="compositionally biased region" description="Basic and acidic residues" evidence="9">
    <location>
        <begin position="238"/>
        <end position="263"/>
    </location>
</feature>
<name>R7QCX9_CHOCR</name>
<feature type="compositionally biased region" description="Acidic residues" evidence="9">
    <location>
        <begin position="708"/>
        <end position="725"/>
    </location>
</feature>
<dbReference type="SUPFAM" id="SSF54211">
    <property type="entry name" value="Ribosomal protein S5 domain 2-like"/>
    <property type="match status" value="1"/>
</dbReference>
<evidence type="ECO:0000256" key="7">
    <source>
        <dbReference type="PIRSR" id="PIRSR002583-1"/>
    </source>
</evidence>
<dbReference type="STRING" id="2769.R7QCX9"/>
<keyword evidence="8" id="KW-0175">Coiled coil</keyword>
<feature type="binding site" evidence="7">
    <location>
        <position position="52"/>
    </location>
    <ligand>
        <name>ATP</name>
        <dbReference type="ChEBI" id="CHEBI:30616"/>
    </ligand>
</feature>
<dbReference type="Proteomes" id="UP000012073">
    <property type="component" value="Unassembled WGS sequence"/>
</dbReference>
<dbReference type="SUPFAM" id="SSF55874">
    <property type="entry name" value="ATPase domain of HSP90 chaperone/DNA topoisomerase II/histidine kinase"/>
    <property type="match status" value="1"/>
</dbReference>
<dbReference type="KEGG" id="ccp:CHC_T00003878001"/>
<dbReference type="GO" id="GO:0051082">
    <property type="term" value="F:unfolded protein binding"/>
    <property type="evidence" value="ECO:0007669"/>
    <property type="project" value="InterPro"/>
</dbReference>
<dbReference type="RefSeq" id="XP_005715129.1">
    <property type="nucleotide sequence ID" value="XM_005715072.1"/>
</dbReference>
<dbReference type="NCBIfam" id="NF003555">
    <property type="entry name" value="PRK05218.1"/>
    <property type="match status" value="1"/>
</dbReference>
<dbReference type="GeneID" id="17322843"/>
<feature type="region of interest" description="Disordered" evidence="9">
    <location>
        <begin position="708"/>
        <end position="739"/>
    </location>
</feature>
<comment type="similarity">
    <text evidence="2">Belongs to the heat shock protein 90 family.</text>
</comment>
<dbReference type="Pfam" id="PF13589">
    <property type="entry name" value="HATPase_c_3"/>
    <property type="match status" value="1"/>
</dbReference>
<dbReference type="OrthoDB" id="28737at2759"/>
<dbReference type="InterPro" id="IPR037196">
    <property type="entry name" value="HSP90_C"/>
</dbReference>
<comment type="subcellular location">
    <subcellularLocation>
        <location evidence="1">Cytoplasm</location>
    </subcellularLocation>
</comment>
<dbReference type="EMBL" id="HG001727">
    <property type="protein sequence ID" value="CDF35310.1"/>
    <property type="molecule type" value="Genomic_DNA"/>
</dbReference>
<dbReference type="InterPro" id="IPR036890">
    <property type="entry name" value="HATPase_C_sf"/>
</dbReference>
<dbReference type="OMA" id="CYMWESS"/>
<dbReference type="InterPro" id="IPR020575">
    <property type="entry name" value="Hsp90_N"/>
</dbReference>
<dbReference type="GO" id="GO:0005524">
    <property type="term" value="F:ATP binding"/>
    <property type="evidence" value="ECO:0007669"/>
    <property type="project" value="UniProtKB-KW"/>
</dbReference>
<keyword evidence="5 7" id="KW-0067">ATP-binding</keyword>
<protein>
    <submittedName>
        <fullName evidence="10">Uncharacterized protein</fullName>
    </submittedName>
</protein>
<feature type="compositionally biased region" description="Acidic residues" evidence="9">
    <location>
        <begin position="264"/>
        <end position="279"/>
    </location>
</feature>
<feature type="binding site" evidence="7">
    <location>
        <position position="94"/>
    </location>
    <ligand>
        <name>ATP</name>
        <dbReference type="ChEBI" id="CHEBI:30616"/>
    </ligand>
</feature>
<gene>
    <name evidence="10" type="ORF">CHC_T00003878001</name>
</gene>
<dbReference type="Pfam" id="PF00183">
    <property type="entry name" value="HSP90"/>
    <property type="match status" value="1"/>
</dbReference>
<keyword evidence="11" id="KW-1185">Reference proteome</keyword>
<feature type="binding site" evidence="7">
    <location>
        <position position="185"/>
    </location>
    <ligand>
        <name>ATP</name>
        <dbReference type="ChEBI" id="CHEBI:30616"/>
    </ligand>
</feature>
<dbReference type="InterPro" id="IPR001404">
    <property type="entry name" value="Hsp90_fam"/>
</dbReference>
<dbReference type="Gene3D" id="1.20.120.790">
    <property type="entry name" value="Heat shock protein 90, C-terminal domain"/>
    <property type="match status" value="1"/>
</dbReference>
<dbReference type="Gramene" id="CDF35310">
    <property type="protein sequence ID" value="CDF35310"/>
    <property type="gene ID" value="CHC_T00003878001"/>
</dbReference>
<dbReference type="Gene3D" id="3.30.565.10">
    <property type="entry name" value="Histidine kinase-like ATPase, C-terminal domain"/>
    <property type="match status" value="1"/>
</dbReference>
<feature type="binding site" evidence="7">
    <location>
        <position position="407"/>
    </location>
    <ligand>
        <name>ATP</name>
        <dbReference type="ChEBI" id="CHEBI:30616"/>
    </ligand>
</feature>
<dbReference type="InterPro" id="IPR019805">
    <property type="entry name" value="Heat_shock_protein_90_CS"/>
</dbReference>
<dbReference type="PIRSF" id="PIRSF002583">
    <property type="entry name" value="Hsp90"/>
    <property type="match status" value="1"/>
</dbReference>
<feature type="binding site" evidence="7">
    <location>
        <position position="107"/>
    </location>
    <ligand>
        <name>ATP</name>
        <dbReference type="ChEBI" id="CHEBI:30616"/>
    </ligand>
</feature>
<evidence type="ECO:0000256" key="8">
    <source>
        <dbReference type="SAM" id="Coils"/>
    </source>
</evidence>
<dbReference type="GO" id="GO:0005737">
    <property type="term" value="C:cytoplasm"/>
    <property type="evidence" value="ECO:0007669"/>
    <property type="project" value="UniProtKB-SubCell"/>
</dbReference>
<dbReference type="AlphaFoldDB" id="R7QCX9"/>
<evidence type="ECO:0000256" key="4">
    <source>
        <dbReference type="ARBA" id="ARBA00022741"/>
    </source>
</evidence>
<feature type="region of interest" description="Disordered" evidence="9">
    <location>
        <begin position="227"/>
        <end position="284"/>
    </location>
</feature>
<keyword evidence="4 7" id="KW-0547">Nucleotide-binding</keyword>
<dbReference type="FunFam" id="3.30.230.80:FF:000001">
    <property type="entry name" value="Heat shock protein 90 alpha"/>
    <property type="match status" value="1"/>
</dbReference>
<accession>R7QCX9</accession>
<dbReference type="Gene3D" id="3.40.50.11260">
    <property type="match status" value="1"/>
</dbReference>
<proteinExistence type="inferred from homology"/>
<evidence type="ECO:0000256" key="2">
    <source>
        <dbReference type="ARBA" id="ARBA00008239"/>
    </source>
</evidence>
<keyword evidence="3" id="KW-0963">Cytoplasm</keyword>
<dbReference type="SUPFAM" id="SSF110942">
    <property type="entry name" value="HSP90 C-terminal domain"/>
    <property type="match status" value="1"/>
</dbReference>
<organism evidence="10 11">
    <name type="scientific">Chondrus crispus</name>
    <name type="common">Carrageen Irish moss</name>
    <name type="synonym">Polymorpha crispa</name>
    <dbReference type="NCBI Taxonomy" id="2769"/>
    <lineage>
        <taxon>Eukaryota</taxon>
        <taxon>Rhodophyta</taxon>
        <taxon>Florideophyceae</taxon>
        <taxon>Rhodymeniophycidae</taxon>
        <taxon>Gigartinales</taxon>
        <taxon>Gigartinaceae</taxon>
        <taxon>Chondrus</taxon>
    </lineage>
</organism>
<feature type="coiled-coil region" evidence="8">
    <location>
        <begin position="551"/>
        <end position="578"/>
    </location>
</feature>
<dbReference type="PROSITE" id="PS00298">
    <property type="entry name" value="HSP90"/>
    <property type="match status" value="1"/>
</dbReference>
<evidence type="ECO:0000313" key="10">
    <source>
        <dbReference type="EMBL" id="CDF35310.1"/>
    </source>
</evidence>
<evidence type="ECO:0000256" key="6">
    <source>
        <dbReference type="ARBA" id="ARBA00023186"/>
    </source>
</evidence>
<dbReference type="FunFam" id="3.30.565.10:FF:000001">
    <property type="entry name" value="Heat shock protein HSP 90-alpha"/>
    <property type="match status" value="1"/>
</dbReference>
<evidence type="ECO:0000256" key="9">
    <source>
        <dbReference type="SAM" id="MobiDB-lite"/>
    </source>
</evidence>
<dbReference type="HAMAP" id="MF_00505">
    <property type="entry name" value="HSP90"/>
    <property type="match status" value="1"/>
</dbReference>
<sequence length="739" mass="84443">MTDPTPAAAPASASSPAPETYEFQAEINQLMSLIINTVYSNKEIFLRELISNSSDALNKVRYQSLSDHSILEPEPKMEIRIVPDKVNKTLTIQDTGIGMTKPDLVNNLGTIANSGTKQYMEALAAGADVSMIGQFGVGFYSSYLVADNVSVHTKNNEDEQYIWESSAGGSFTIAKDSGPKISRGTWIVLHLKEDQQEYLEERRLKDLVKKHSEFIQYPINLLVEKEVEKEVEGEDEDAEKKDDGEKVEEVKPDADAETEKKEGEDDTKVEDITEDDDKEAESKKKTIKVKENEWQLLNKNKPIWTRKPEDVTKEEYASFYKSITNDWEEHLHVKHFTLEGQLEFKAIIFVPKRAPFDLFEPRKKLNNIKLYVKRVFIMDNCEDIIPEYLNFIKGVVDSEDLPLNLSREMLQQNKILKVIRKNLVKKCMELFTELAENKEDYKTFYEQFSKNIKLGIHEDAANRDKLAALLRYNSTKYPEDLISLKEYVERMKEGQKNIYYITGESKKAVQNSPFLEKLKQKGFEVLFMVEPIDEYCVQQLKEFDGKKLVCASKEGMELEESEEEKKKREEEKKACETLCTVIKEHLGDKVEKVVASERLSDSPCILVTGEYGWSANMERIMKAQALRDSSLSTYMSSRKTMEINPTNAIITELRKRVDADKTEKTVKDLVNLLFDTALLTSGFSLDEPNIFAARIHRMIKLGLSIDDDTDEVEGAKEGEDEELPPLEDGAAASNMEEVD</sequence>
<feature type="binding site" evidence="7">
    <location>
        <begin position="134"/>
        <end position="139"/>
    </location>
    <ligand>
        <name>ATP</name>
        <dbReference type="ChEBI" id="CHEBI:30616"/>
    </ligand>
</feature>
<evidence type="ECO:0000256" key="1">
    <source>
        <dbReference type="ARBA" id="ARBA00004496"/>
    </source>
</evidence>
<keyword evidence="6" id="KW-0143">Chaperone</keyword>
<dbReference type="Gene3D" id="3.30.230.80">
    <property type="match status" value="1"/>
</dbReference>
<dbReference type="GO" id="GO:0140662">
    <property type="term" value="F:ATP-dependent protein folding chaperone"/>
    <property type="evidence" value="ECO:0007669"/>
    <property type="project" value="InterPro"/>
</dbReference>
<dbReference type="FunFam" id="1.20.120.790:FF:000001">
    <property type="entry name" value="Heat shock protein 90 alpha"/>
    <property type="match status" value="1"/>
</dbReference>
<dbReference type="PhylomeDB" id="R7QCX9"/>
<dbReference type="GO" id="GO:0016887">
    <property type="term" value="F:ATP hydrolysis activity"/>
    <property type="evidence" value="ECO:0007669"/>
    <property type="project" value="InterPro"/>
</dbReference>